<organism evidence="1">
    <name type="scientific">Myoviridae sp. ctoIO8</name>
    <dbReference type="NCBI Taxonomy" id="2825173"/>
    <lineage>
        <taxon>Viruses</taxon>
        <taxon>Duplodnaviria</taxon>
        <taxon>Heunggongvirae</taxon>
        <taxon>Uroviricota</taxon>
        <taxon>Caudoviricetes</taxon>
    </lineage>
</organism>
<protein>
    <submittedName>
        <fullName evidence="1">Uncharacterized protein</fullName>
    </submittedName>
</protein>
<name>A0A8S5P1A9_9CAUD</name>
<reference evidence="1" key="1">
    <citation type="journal article" date="2021" name="Proc. Natl. Acad. Sci. U.S.A.">
        <title>A Catalog of Tens of Thousands of Viruses from Human Metagenomes Reveals Hidden Associations with Chronic Diseases.</title>
        <authorList>
            <person name="Tisza M.J."/>
            <person name="Buck C.B."/>
        </authorList>
    </citation>
    <scope>NUCLEOTIDE SEQUENCE</scope>
    <source>
        <strain evidence="1">CtoIO8</strain>
    </source>
</reference>
<evidence type="ECO:0000313" key="1">
    <source>
        <dbReference type="EMBL" id="DAE00886.1"/>
    </source>
</evidence>
<accession>A0A8S5P1A9</accession>
<proteinExistence type="predicted"/>
<dbReference type="EMBL" id="BK015314">
    <property type="protein sequence ID" value="DAE00886.1"/>
    <property type="molecule type" value="Genomic_DNA"/>
</dbReference>
<sequence length="32" mass="3640">MGITDFFGYAHAFFVCISQLQALIEGRFEDGR</sequence>